<dbReference type="STRING" id="2020962.A0A2N1JHF9"/>
<dbReference type="InterPro" id="IPR016197">
    <property type="entry name" value="Chromo-like_dom_sf"/>
</dbReference>
<dbReference type="AlphaFoldDB" id="A0A2N1JHF9"/>
<evidence type="ECO:0000313" key="2">
    <source>
        <dbReference type="EMBL" id="PKI85986.1"/>
    </source>
</evidence>
<dbReference type="SMART" id="SM00298">
    <property type="entry name" value="CHROMO"/>
    <property type="match status" value="1"/>
</dbReference>
<dbReference type="Gene3D" id="2.40.50.40">
    <property type="match status" value="1"/>
</dbReference>
<gene>
    <name evidence="2" type="ORF">MVES_000153</name>
</gene>
<dbReference type="OrthoDB" id="433924at2759"/>
<organism evidence="2 3">
    <name type="scientific">Malassezia vespertilionis</name>
    <dbReference type="NCBI Taxonomy" id="2020962"/>
    <lineage>
        <taxon>Eukaryota</taxon>
        <taxon>Fungi</taxon>
        <taxon>Dikarya</taxon>
        <taxon>Basidiomycota</taxon>
        <taxon>Ustilaginomycotina</taxon>
        <taxon>Malasseziomycetes</taxon>
        <taxon>Malasseziales</taxon>
        <taxon>Malasseziaceae</taxon>
        <taxon>Malassezia</taxon>
    </lineage>
</organism>
<protein>
    <recommendedName>
        <fullName evidence="1">Chromo domain-containing protein</fullName>
    </recommendedName>
</protein>
<dbReference type="GO" id="GO:0006338">
    <property type="term" value="P:chromatin remodeling"/>
    <property type="evidence" value="ECO:0007669"/>
    <property type="project" value="UniProtKB-ARBA"/>
</dbReference>
<dbReference type="Pfam" id="PF00385">
    <property type="entry name" value="Chromo"/>
    <property type="match status" value="1"/>
</dbReference>
<dbReference type="InterPro" id="IPR023780">
    <property type="entry name" value="Chromo_domain"/>
</dbReference>
<keyword evidence="3" id="KW-1185">Reference proteome</keyword>
<proteinExistence type="predicted"/>
<evidence type="ECO:0000313" key="3">
    <source>
        <dbReference type="Proteomes" id="UP000232875"/>
    </source>
</evidence>
<reference evidence="2 3" key="1">
    <citation type="submission" date="2017-10" db="EMBL/GenBank/DDBJ databases">
        <title>A novel species of cold-tolerant Malassezia isolated from bats.</title>
        <authorList>
            <person name="Lorch J.M."/>
            <person name="Palmer J.M."/>
            <person name="Vanderwolf K.J."/>
            <person name="Schmidt K.Z."/>
            <person name="Verant M.L."/>
            <person name="Weller T.J."/>
            <person name="Blehert D.S."/>
        </authorList>
    </citation>
    <scope>NUCLEOTIDE SEQUENCE [LARGE SCALE GENOMIC DNA]</scope>
    <source>
        <strain evidence="2 3">NWHC:44797-103</strain>
    </source>
</reference>
<dbReference type="InterPro" id="IPR000953">
    <property type="entry name" value="Chromo/chromo_shadow_dom"/>
</dbReference>
<accession>A0A2N1JHF9</accession>
<evidence type="ECO:0000259" key="1">
    <source>
        <dbReference type="PROSITE" id="PS50013"/>
    </source>
</evidence>
<dbReference type="CDD" id="cd00024">
    <property type="entry name" value="CD_CSD"/>
    <property type="match status" value="1"/>
</dbReference>
<name>A0A2N1JHF9_9BASI</name>
<dbReference type="PROSITE" id="PS50013">
    <property type="entry name" value="CHROMO_2"/>
    <property type="match status" value="1"/>
</dbReference>
<dbReference type="SUPFAM" id="SSF54160">
    <property type="entry name" value="Chromo domain-like"/>
    <property type="match status" value="1"/>
</dbReference>
<sequence length="254" mass="28703">MPPGNEPFEVEIAGVDRIVMHRYNTEHGCLEYLIKWKDKRASFSWEPEDQSVGAEKLIYEYWMDPCTFNRRAAPHNLQTTECVETHKCKMLGSALHEKGTGRVSLPLVCIKPQKRPRTKSDARTVLGASMDTGALKRTKTGRKENHLSRAFLSFPETDAATNDFLQEVQVPGASSPRNAPYSPEVMREASLHILEQMRSCEPDKDRWEAINPADYRAAALFSMLIENIVCRYDLGAYPYGIYGPPPPGMIVNVE</sequence>
<dbReference type="Proteomes" id="UP000232875">
    <property type="component" value="Unassembled WGS sequence"/>
</dbReference>
<feature type="domain" description="Chromo" evidence="1">
    <location>
        <begin position="13"/>
        <end position="61"/>
    </location>
</feature>
<dbReference type="EMBL" id="KZ454987">
    <property type="protein sequence ID" value="PKI85986.1"/>
    <property type="molecule type" value="Genomic_DNA"/>
</dbReference>